<gene>
    <name evidence="1" type="ORF">FWILDA_LOCUS14395</name>
</gene>
<evidence type="ECO:0000313" key="2">
    <source>
        <dbReference type="Proteomes" id="UP001153678"/>
    </source>
</evidence>
<feature type="non-terminal residue" evidence="1">
    <location>
        <position position="1"/>
    </location>
</feature>
<dbReference type="EMBL" id="CAMKVN010006246">
    <property type="protein sequence ID" value="CAI2190075.1"/>
    <property type="molecule type" value="Genomic_DNA"/>
</dbReference>
<evidence type="ECO:0000313" key="1">
    <source>
        <dbReference type="EMBL" id="CAI2190075.1"/>
    </source>
</evidence>
<dbReference type="AlphaFoldDB" id="A0A9W4T0C9"/>
<proteinExistence type="predicted"/>
<accession>A0A9W4T0C9</accession>
<name>A0A9W4T0C9_9GLOM</name>
<comment type="caution">
    <text evidence="1">The sequence shown here is derived from an EMBL/GenBank/DDBJ whole genome shotgun (WGS) entry which is preliminary data.</text>
</comment>
<reference evidence="1" key="1">
    <citation type="submission" date="2022-08" db="EMBL/GenBank/DDBJ databases">
        <authorList>
            <person name="Kallberg Y."/>
            <person name="Tangrot J."/>
            <person name="Rosling A."/>
        </authorList>
    </citation>
    <scope>NUCLEOTIDE SEQUENCE</scope>
    <source>
        <strain evidence="1">Wild A</strain>
    </source>
</reference>
<protein>
    <submittedName>
        <fullName evidence="1">18080_t:CDS:1</fullName>
    </submittedName>
</protein>
<keyword evidence="2" id="KW-1185">Reference proteome</keyword>
<dbReference type="Proteomes" id="UP001153678">
    <property type="component" value="Unassembled WGS sequence"/>
</dbReference>
<organism evidence="1 2">
    <name type="scientific">Funneliformis geosporum</name>
    <dbReference type="NCBI Taxonomy" id="1117311"/>
    <lineage>
        <taxon>Eukaryota</taxon>
        <taxon>Fungi</taxon>
        <taxon>Fungi incertae sedis</taxon>
        <taxon>Mucoromycota</taxon>
        <taxon>Glomeromycotina</taxon>
        <taxon>Glomeromycetes</taxon>
        <taxon>Glomerales</taxon>
        <taxon>Glomeraceae</taxon>
        <taxon>Funneliformis</taxon>
    </lineage>
</organism>
<sequence>MIDHNLTSDRVASEGFKGKNYRLNLFLNGSKVYLDFNDNITNMKDFYNVMMEGEIYNWKLK</sequence>